<dbReference type="PANTHER" id="PTHR16631">
    <property type="entry name" value="GLUCAN 1,3-BETA-GLUCOSIDASE"/>
    <property type="match status" value="1"/>
</dbReference>
<evidence type="ECO:0000256" key="5">
    <source>
        <dbReference type="ARBA" id="ARBA00022729"/>
    </source>
</evidence>
<organism evidence="13 14">
    <name type="scientific">Diplocarpon coronariae</name>
    <dbReference type="NCBI Taxonomy" id="2795749"/>
    <lineage>
        <taxon>Eukaryota</taxon>
        <taxon>Fungi</taxon>
        <taxon>Dikarya</taxon>
        <taxon>Ascomycota</taxon>
        <taxon>Pezizomycotina</taxon>
        <taxon>Leotiomycetes</taxon>
        <taxon>Helotiales</taxon>
        <taxon>Drepanopezizaceae</taxon>
        <taxon>Diplocarpon</taxon>
    </lineage>
</organism>
<evidence type="ECO:0000256" key="6">
    <source>
        <dbReference type="ARBA" id="ARBA00022801"/>
    </source>
</evidence>
<dbReference type="EMBL" id="MZNU01000022">
    <property type="protein sequence ID" value="OWP07050.1"/>
    <property type="molecule type" value="Genomic_DNA"/>
</dbReference>
<gene>
    <name evidence="13" type="ORF">B2J93_7784</name>
</gene>
<comment type="caution">
    <text evidence="13">The sequence shown here is derived from an EMBL/GenBank/DDBJ whole genome shotgun (WGS) entry which is preliminary data.</text>
</comment>
<dbReference type="InParanoid" id="A0A218ZHI1"/>
<dbReference type="GO" id="GO:0009277">
    <property type="term" value="C:fungal-type cell wall"/>
    <property type="evidence" value="ECO:0007669"/>
    <property type="project" value="TreeGrafter"/>
</dbReference>
<keyword evidence="6" id="KW-0378">Hydrolase</keyword>
<dbReference type="InterPro" id="IPR017853">
    <property type="entry name" value="GH"/>
</dbReference>
<evidence type="ECO:0000256" key="2">
    <source>
        <dbReference type="ARBA" id="ARBA00008773"/>
    </source>
</evidence>
<evidence type="ECO:0000256" key="11">
    <source>
        <dbReference type="ARBA" id="ARBA00041516"/>
    </source>
</evidence>
<dbReference type="OrthoDB" id="4082933at2759"/>
<dbReference type="STRING" id="503106.A0A218ZHI1"/>
<comment type="similarity">
    <text evidence="2">Belongs to the glycosyl hydrolase 17 family.</text>
</comment>
<protein>
    <recommendedName>
        <fullName evidence="9">Probable beta-glucosidase btgE</fullName>
    </recommendedName>
    <alternativeName>
        <fullName evidence="10">Beta-D-glucoside glucohydrolase btgE</fullName>
    </alternativeName>
    <alternativeName>
        <fullName evidence="12">Cellobiase btgE</fullName>
    </alternativeName>
    <alternativeName>
        <fullName evidence="11">Gentiobiase btgE</fullName>
    </alternativeName>
</protein>
<proteinExistence type="inferred from homology"/>
<keyword evidence="4" id="KW-0964">Secreted</keyword>
<evidence type="ECO:0000256" key="3">
    <source>
        <dbReference type="ARBA" id="ARBA00022512"/>
    </source>
</evidence>
<evidence type="ECO:0000256" key="9">
    <source>
        <dbReference type="ARBA" id="ARBA00039284"/>
    </source>
</evidence>
<keyword evidence="14" id="KW-1185">Reference proteome</keyword>
<dbReference type="SUPFAM" id="SSF51445">
    <property type="entry name" value="(Trans)glycosidases"/>
    <property type="match status" value="1"/>
</dbReference>
<comment type="subcellular location">
    <subcellularLocation>
        <location evidence="1">Secreted</location>
        <location evidence="1">Cell wall</location>
    </subcellularLocation>
</comment>
<evidence type="ECO:0000313" key="13">
    <source>
        <dbReference type="EMBL" id="OWP07050.1"/>
    </source>
</evidence>
<evidence type="ECO:0000256" key="12">
    <source>
        <dbReference type="ARBA" id="ARBA00042762"/>
    </source>
</evidence>
<dbReference type="AlphaFoldDB" id="A0A218ZHI1"/>
<dbReference type="GO" id="GO:0071555">
    <property type="term" value="P:cell wall organization"/>
    <property type="evidence" value="ECO:0007669"/>
    <property type="project" value="TreeGrafter"/>
</dbReference>
<evidence type="ECO:0000256" key="8">
    <source>
        <dbReference type="ARBA" id="ARBA00024983"/>
    </source>
</evidence>
<accession>A0A218ZHI1</accession>
<dbReference type="GO" id="GO:0005576">
    <property type="term" value="C:extracellular region"/>
    <property type="evidence" value="ECO:0007669"/>
    <property type="project" value="TreeGrafter"/>
</dbReference>
<keyword evidence="3" id="KW-0134">Cell wall</keyword>
<dbReference type="Proteomes" id="UP000242519">
    <property type="component" value="Unassembled WGS sequence"/>
</dbReference>
<evidence type="ECO:0000256" key="4">
    <source>
        <dbReference type="ARBA" id="ARBA00022525"/>
    </source>
</evidence>
<dbReference type="InterPro" id="IPR050732">
    <property type="entry name" value="Beta-glucan_modifiers"/>
</dbReference>
<reference evidence="13 14" key="1">
    <citation type="submission" date="2017-04" db="EMBL/GenBank/DDBJ databases">
        <title>Draft genome sequence of Marssonina coronaria NL1: causal agent of apple blotch.</title>
        <authorList>
            <person name="Cheng Q."/>
        </authorList>
    </citation>
    <scope>NUCLEOTIDE SEQUENCE [LARGE SCALE GENOMIC DNA]</scope>
    <source>
        <strain evidence="13 14">NL1</strain>
    </source>
</reference>
<evidence type="ECO:0000256" key="7">
    <source>
        <dbReference type="ARBA" id="ARBA00023295"/>
    </source>
</evidence>
<comment type="function">
    <text evidence="8">Beta-glucosidases are one of a number of cellulolytic enzymes involved in the degradation of cellulosic biomass. Catalyzes the last step releasing glucose from the inhibitory cellobiose.</text>
</comment>
<evidence type="ECO:0000313" key="14">
    <source>
        <dbReference type="Proteomes" id="UP000242519"/>
    </source>
</evidence>
<evidence type="ECO:0000256" key="10">
    <source>
        <dbReference type="ARBA" id="ARBA00041495"/>
    </source>
</evidence>
<keyword evidence="5" id="KW-0732">Signal</keyword>
<evidence type="ECO:0000256" key="1">
    <source>
        <dbReference type="ARBA" id="ARBA00004191"/>
    </source>
</evidence>
<name>A0A218ZHI1_9HELO</name>
<dbReference type="GO" id="GO:0009986">
    <property type="term" value="C:cell surface"/>
    <property type="evidence" value="ECO:0007669"/>
    <property type="project" value="TreeGrafter"/>
</dbReference>
<sequence>MKAGDLALAAALAAGVAANKHLAARHFAHAPFHQRGYPVAGIPPLAPYPSGTGTTTGTTTGNAYAPQETCECKVTIYSTFTGEGVLYFPPTPTTYAANSTTSISEATPTTYAANSITSISKATPTTYLGPVVPTPLVTTCPTPGVYTVPAKTVTLNESTTVCGATSTYVPVGIHTAGGVTTVVKNATTVICPYATVSTCSGVTTSTILTTTYFCPKAGTYTIAPLTTTVHQDALWVYPTPAAYAPGIYTQPEVVTTVNQTNYVVLCPYTSSAPNSTYAATVAQSTSTYEAPVVKTTSTYEAPIVKTAPTYEAPVVKTTSTYEAPIVKTAPTYEAPVVKTTSTYEAPVVKSSSTHEAPVFKTAPTYEAPVVKSSSTHEAPLVPPTSTYVVPVMPTYSPAKTSKAKPSTTPYATTPSGKLGTSGKQWAITYSPYQDNGQCKDSGSVASDIAIIAKAGFTTVRVYSSDCSGLQNIGSACETHGLKMILGVFISSTGISGASEQLTDIVSWGKWNLVELFVVGNEAVFSGHCSAAELAAFIATCRTALIAGGYPGLITTTETLDIWEKNAAVLCPVVDIVGCNIHPFFNAAIDAEHAGEFTASQLKIVDGLCPGKYGVNLETGWPAHGSCNGLACPSPENQATAVKSISDAVGGKSVMFSYVNDYWKEPGAFGCEQSWGSIQNFQ</sequence>
<keyword evidence="7" id="KW-0326">Glycosidase</keyword>
<dbReference type="GO" id="GO:0042973">
    <property type="term" value="F:glucan endo-1,3-beta-D-glucosidase activity"/>
    <property type="evidence" value="ECO:0007669"/>
    <property type="project" value="TreeGrafter"/>
</dbReference>
<dbReference type="PANTHER" id="PTHR16631:SF24">
    <property type="entry name" value="FAMILY 17 GLUCOSIDASE SCW11-RELATED"/>
    <property type="match status" value="1"/>
</dbReference>